<keyword evidence="1" id="KW-1133">Transmembrane helix</keyword>
<reference evidence="2 3" key="1">
    <citation type="submission" date="2024-01" db="EMBL/GenBank/DDBJ databases">
        <authorList>
            <person name="Waweru B."/>
        </authorList>
    </citation>
    <scope>NUCLEOTIDE SEQUENCE [LARGE SCALE GENOMIC DNA]</scope>
</reference>
<evidence type="ECO:0000313" key="2">
    <source>
        <dbReference type="EMBL" id="CAK7339651.1"/>
    </source>
</evidence>
<keyword evidence="1" id="KW-0472">Membrane</keyword>
<dbReference type="EMBL" id="CAWUPB010001158">
    <property type="protein sequence ID" value="CAK7339651.1"/>
    <property type="molecule type" value="Genomic_DNA"/>
</dbReference>
<keyword evidence="1" id="KW-0812">Transmembrane</keyword>
<gene>
    <name evidence="2" type="ORF">DCAF_LOCUS14709</name>
</gene>
<organism evidence="2 3">
    <name type="scientific">Dovyalis caffra</name>
    <dbReference type="NCBI Taxonomy" id="77055"/>
    <lineage>
        <taxon>Eukaryota</taxon>
        <taxon>Viridiplantae</taxon>
        <taxon>Streptophyta</taxon>
        <taxon>Embryophyta</taxon>
        <taxon>Tracheophyta</taxon>
        <taxon>Spermatophyta</taxon>
        <taxon>Magnoliopsida</taxon>
        <taxon>eudicotyledons</taxon>
        <taxon>Gunneridae</taxon>
        <taxon>Pentapetalae</taxon>
        <taxon>rosids</taxon>
        <taxon>fabids</taxon>
        <taxon>Malpighiales</taxon>
        <taxon>Salicaceae</taxon>
        <taxon>Flacourtieae</taxon>
        <taxon>Dovyalis</taxon>
    </lineage>
</organism>
<dbReference type="PANTHER" id="PTHR22925">
    <property type="entry name" value="GLYCOSYL HYDROLASE 43 FAMILY MEMBER"/>
    <property type="match status" value="1"/>
</dbReference>
<feature type="transmembrane region" description="Helical" evidence="1">
    <location>
        <begin position="21"/>
        <end position="41"/>
    </location>
</feature>
<dbReference type="Gene3D" id="2.115.10.20">
    <property type="entry name" value="Glycosyl hydrolase domain, family 43"/>
    <property type="match status" value="1"/>
</dbReference>
<accession>A0AAV1RV42</accession>
<sequence>MRNKYRKPTTFRCNAGSRCSPSVVIWSLVGFLLFLHIYSLVGHNGGKGGAVKFRTSHHPVFRELEEVEEENIQIPPVRGKRSPRAAKRRPKRQTTLIDEFLDENSQLRHVFFPDMKTAIDPMKDSGNDSFNYYPGRIWLDTEGSPIQAHGGGVLYDESSRTYYWYGEYKDGPTYHAHKKEQHGSPYFTVELLHVIYMPNWNSSYLCWDASGDLGSVGVGGLFRSNDVTVKSDCGTA</sequence>
<dbReference type="InterPro" id="IPR023296">
    <property type="entry name" value="Glyco_hydro_beta-prop_sf"/>
</dbReference>
<proteinExistence type="predicted"/>
<comment type="caution">
    <text evidence="2">The sequence shown here is derived from an EMBL/GenBank/DDBJ whole genome shotgun (WGS) entry which is preliminary data.</text>
</comment>
<dbReference type="PANTHER" id="PTHR22925:SF3">
    <property type="entry name" value="GLYCOSYL HYDROLASE FAMILY PROTEIN 43"/>
    <property type="match status" value="1"/>
</dbReference>
<protein>
    <submittedName>
        <fullName evidence="2">Uncharacterized protein</fullName>
    </submittedName>
</protein>
<evidence type="ECO:0000313" key="3">
    <source>
        <dbReference type="Proteomes" id="UP001314170"/>
    </source>
</evidence>
<name>A0AAV1RV42_9ROSI</name>
<dbReference type="AlphaFoldDB" id="A0AAV1RV42"/>
<keyword evidence="3" id="KW-1185">Reference proteome</keyword>
<dbReference type="Proteomes" id="UP001314170">
    <property type="component" value="Unassembled WGS sequence"/>
</dbReference>
<evidence type="ECO:0000256" key="1">
    <source>
        <dbReference type="SAM" id="Phobius"/>
    </source>
</evidence>